<dbReference type="EMBL" id="CP063458">
    <property type="protein sequence ID" value="QOV91975.1"/>
    <property type="molecule type" value="Genomic_DNA"/>
</dbReference>
<evidence type="ECO:0000313" key="4">
    <source>
        <dbReference type="Proteomes" id="UP000593765"/>
    </source>
</evidence>
<feature type="chain" id="PRO_5034488216" evidence="1">
    <location>
        <begin position="27"/>
        <end position="481"/>
    </location>
</feature>
<keyword evidence="1" id="KW-0732">Signal</keyword>
<organism evidence="3 4">
    <name type="scientific">Humisphaera borealis</name>
    <dbReference type="NCBI Taxonomy" id="2807512"/>
    <lineage>
        <taxon>Bacteria</taxon>
        <taxon>Pseudomonadati</taxon>
        <taxon>Planctomycetota</taxon>
        <taxon>Phycisphaerae</taxon>
        <taxon>Tepidisphaerales</taxon>
        <taxon>Tepidisphaeraceae</taxon>
        <taxon>Humisphaera</taxon>
    </lineage>
</organism>
<sequence>MEPQPWQCKISAVAVCLLSLVTSAIAADKPALRAGAAASDITPKEFPLNMPGGFSANMAEKAHDPLHARAMVLDDGKTTIAMVVVDNLGASPEVLDEAKAIASKQTGIPTSQMLVSSTHTHSAPSSNSTSSPQSIAYRKVIVDGIADSIIRAHAGLRNAAVGAASHPLPDEVFNRRWYLKPGKMPLNPYGKLDTVKMNPGTSPDVLDRPAGPTDPDITVISVQDAKRRPIALFANYSLHYVGGMPPAQVSADYYGEFARLMPSRVRGDENFVAMMSNGTSGDINNIPFGIVRPPREPFEQIRIVAGKAADTAYLAQRKIEKHSSDATLGMLQREITLKYRRPTPEQVEAARAIVKIKDKDEIEKLPRLAQNYARSTIAAAERAEDTLTVKIQAIRIGDLAVCGFPFETFVETGLDMKKRSPFPQTMVIGLANGRHGYLPTPEQHKLGGYETWLGTNVVQEDASVILSNNLLEMLGELKKSQ</sequence>
<protein>
    <submittedName>
        <fullName evidence="3">Neutral/alkaline non-lysosomal ceramidase N-terminal domain-containing protein</fullName>
    </submittedName>
</protein>
<evidence type="ECO:0000259" key="2">
    <source>
        <dbReference type="Pfam" id="PF04734"/>
    </source>
</evidence>
<dbReference type="Pfam" id="PF04734">
    <property type="entry name" value="Ceramidase_alk"/>
    <property type="match status" value="1"/>
</dbReference>
<dbReference type="KEGG" id="hbs:IPV69_11715"/>
<keyword evidence="4" id="KW-1185">Reference proteome</keyword>
<dbReference type="RefSeq" id="WP_206295297.1">
    <property type="nucleotide sequence ID" value="NZ_CP063458.1"/>
</dbReference>
<feature type="signal peptide" evidence="1">
    <location>
        <begin position="1"/>
        <end position="26"/>
    </location>
</feature>
<name>A0A7M2X2R3_9BACT</name>
<dbReference type="Proteomes" id="UP000593765">
    <property type="component" value="Chromosome"/>
</dbReference>
<accession>A0A7M2X2R3</accession>
<proteinExistence type="predicted"/>
<reference evidence="3 4" key="1">
    <citation type="submission" date="2020-10" db="EMBL/GenBank/DDBJ databases">
        <title>Wide distribution of Phycisphaera-like planctomycetes from WD2101 soil group in peatlands and genome analysis of the first cultivated representative.</title>
        <authorList>
            <person name="Dedysh S.N."/>
            <person name="Beletsky A.V."/>
            <person name="Ivanova A."/>
            <person name="Kulichevskaya I.S."/>
            <person name="Suzina N.E."/>
            <person name="Philippov D.A."/>
            <person name="Rakitin A.L."/>
            <person name="Mardanov A.V."/>
            <person name="Ravin N.V."/>
        </authorList>
    </citation>
    <scope>NUCLEOTIDE SEQUENCE [LARGE SCALE GENOMIC DNA]</scope>
    <source>
        <strain evidence="3 4">M1803</strain>
    </source>
</reference>
<evidence type="ECO:0000256" key="1">
    <source>
        <dbReference type="SAM" id="SignalP"/>
    </source>
</evidence>
<feature type="domain" description="Neutral/alkaline non-lysosomal ceramidase N-terminal" evidence="2">
    <location>
        <begin position="34"/>
        <end position="283"/>
    </location>
</feature>
<evidence type="ECO:0000313" key="3">
    <source>
        <dbReference type="EMBL" id="QOV91975.1"/>
    </source>
</evidence>
<dbReference type="AlphaFoldDB" id="A0A7M2X2R3"/>
<gene>
    <name evidence="3" type="ORF">IPV69_11715</name>
</gene>
<dbReference type="InterPro" id="IPR031329">
    <property type="entry name" value="NEUT/ALK_ceramidase_N"/>
</dbReference>